<reference evidence="2 3" key="1">
    <citation type="submission" date="2022-10" db="EMBL/GenBank/DDBJ databases">
        <title>Ruegeria sp. nov., isolated from ocean surface water.</title>
        <authorList>
            <person name="He W."/>
            <person name="Wang L."/>
            <person name="Zhang D.-F."/>
        </authorList>
    </citation>
    <scope>NUCLEOTIDE SEQUENCE [LARGE SCALE GENOMIC DNA]</scope>
    <source>
        <strain evidence="2 3">WL0004</strain>
    </source>
</reference>
<dbReference type="PANTHER" id="PTHR20883">
    <property type="entry name" value="PHYTANOYL-COA DIOXYGENASE DOMAIN CONTAINING 1"/>
    <property type="match status" value="1"/>
</dbReference>
<sequence>MYLTEEQIAEYEDKGYVLVKNMLTADELAVLESALQDLGKHDGPEVSREADGSPHVVYGMHALDERFSALAHHPKLVGAAEELLHQQIYVHQSRVNIKQKGGAIVDWHQDFGTYHRVDGVPEPKGLMISILLDECTPCNAPLMCVPRTQHAGIVQEASVNKNAEDHGAAAKYRYDIPHETLDRLVKENGLEAITGPAGSILFMNMNVVHGSTVNITPLRRTILYLNVCTIDNRGTAFARPEYLAARDFSPIIPGEADVLSKFATA</sequence>
<protein>
    <submittedName>
        <fullName evidence="2">Phytanoyl-CoA dioxygenase family protein</fullName>
    </submittedName>
</protein>
<evidence type="ECO:0000313" key="3">
    <source>
        <dbReference type="Proteomes" id="UP001321014"/>
    </source>
</evidence>
<dbReference type="EMBL" id="JAOVQN010000055">
    <property type="protein sequence ID" value="MCU9840590.1"/>
    <property type="molecule type" value="Genomic_DNA"/>
</dbReference>
<dbReference type="Gene3D" id="2.60.120.620">
    <property type="entry name" value="q2cbj1_9rhob like domain"/>
    <property type="match status" value="1"/>
</dbReference>
<keyword evidence="3" id="KW-1185">Reference proteome</keyword>
<organism evidence="2 3">
    <name type="scientific">Ruegeria marisflavi</name>
    <dbReference type="NCBI Taxonomy" id="2984152"/>
    <lineage>
        <taxon>Bacteria</taxon>
        <taxon>Pseudomonadati</taxon>
        <taxon>Pseudomonadota</taxon>
        <taxon>Alphaproteobacteria</taxon>
        <taxon>Rhodobacterales</taxon>
        <taxon>Roseobacteraceae</taxon>
        <taxon>Ruegeria</taxon>
    </lineage>
</organism>
<dbReference type="RefSeq" id="WP_263390445.1">
    <property type="nucleotide sequence ID" value="NZ_JAOVQN010000055.1"/>
</dbReference>
<dbReference type="SUPFAM" id="SSF51197">
    <property type="entry name" value="Clavaminate synthase-like"/>
    <property type="match status" value="1"/>
</dbReference>
<comment type="caution">
    <text evidence="2">The sequence shown here is derived from an EMBL/GenBank/DDBJ whole genome shotgun (WGS) entry which is preliminary data.</text>
</comment>
<keyword evidence="2" id="KW-0560">Oxidoreductase</keyword>
<accession>A0ABT2WXG5</accession>
<dbReference type="InterPro" id="IPR008775">
    <property type="entry name" value="Phytyl_CoA_dOase-like"/>
</dbReference>
<dbReference type="Proteomes" id="UP001321014">
    <property type="component" value="Unassembled WGS sequence"/>
</dbReference>
<keyword evidence="2" id="KW-0223">Dioxygenase</keyword>
<dbReference type="Pfam" id="PF05721">
    <property type="entry name" value="PhyH"/>
    <property type="match status" value="1"/>
</dbReference>
<comment type="cofactor">
    <cofactor evidence="1">
        <name>Fe(2+)</name>
        <dbReference type="ChEBI" id="CHEBI:29033"/>
    </cofactor>
</comment>
<evidence type="ECO:0000256" key="1">
    <source>
        <dbReference type="ARBA" id="ARBA00001954"/>
    </source>
</evidence>
<name>A0ABT2WXG5_9RHOB</name>
<dbReference type="GO" id="GO:0051213">
    <property type="term" value="F:dioxygenase activity"/>
    <property type="evidence" value="ECO:0007669"/>
    <property type="project" value="UniProtKB-KW"/>
</dbReference>
<proteinExistence type="predicted"/>
<gene>
    <name evidence="2" type="ORF">OEZ49_22885</name>
</gene>
<dbReference type="PANTHER" id="PTHR20883:SF48">
    <property type="entry name" value="ECTOINE DIOXYGENASE"/>
    <property type="match status" value="1"/>
</dbReference>
<evidence type="ECO:0000313" key="2">
    <source>
        <dbReference type="EMBL" id="MCU9840590.1"/>
    </source>
</evidence>